<gene>
    <name evidence="1" type="ORF">EV356DRAFT_501066</name>
</gene>
<evidence type="ECO:0000313" key="2">
    <source>
        <dbReference type="Proteomes" id="UP000800092"/>
    </source>
</evidence>
<organism evidence="1 2">
    <name type="scientific">Viridothelium virens</name>
    <name type="common">Speckled blister lichen</name>
    <name type="synonym">Trypethelium virens</name>
    <dbReference type="NCBI Taxonomy" id="1048519"/>
    <lineage>
        <taxon>Eukaryota</taxon>
        <taxon>Fungi</taxon>
        <taxon>Dikarya</taxon>
        <taxon>Ascomycota</taxon>
        <taxon>Pezizomycotina</taxon>
        <taxon>Dothideomycetes</taxon>
        <taxon>Dothideomycetes incertae sedis</taxon>
        <taxon>Trypetheliales</taxon>
        <taxon>Trypetheliaceae</taxon>
        <taxon>Viridothelium</taxon>
    </lineage>
</organism>
<sequence>MPAARVCKSNERRGLEIALSSGSFLHLSSNLYAVRRWRFLREYEGDRTELLSPAADKVDGARTSTLRPGEVRNTTAHRITEHQQRDKASVPRVFTRAPDSFWFQHSIAVRALTIHSPPHHRKTSISTLFAQTWLATHCRAGHLSFRRRHELSVIISLHSSSHLAIDAS</sequence>
<proteinExistence type="predicted"/>
<name>A0A6A6H9Y3_VIRVR</name>
<dbReference type="AlphaFoldDB" id="A0A6A6H9Y3"/>
<evidence type="ECO:0000313" key="1">
    <source>
        <dbReference type="EMBL" id="KAF2234832.1"/>
    </source>
</evidence>
<keyword evidence="2" id="KW-1185">Reference proteome</keyword>
<protein>
    <submittedName>
        <fullName evidence="1">Uncharacterized protein</fullName>
    </submittedName>
</protein>
<dbReference type="EMBL" id="ML991795">
    <property type="protein sequence ID" value="KAF2234832.1"/>
    <property type="molecule type" value="Genomic_DNA"/>
</dbReference>
<reference evidence="1" key="1">
    <citation type="journal article" date="2020" name="Stud. Mycol.">
        <title>101 Dothideomycetes genomes: a test case for predicting lifestyles and emergence of pathogens.</title>
        <authorList>
            <person name="Haridas S."/>
            <person name="Albert R."/>
            <person name="Binder M."/>
            <person name="Bloem J."/>
            <person name="Labutti K."/>
            <person name="Salamov A."/>
            <person name="Andreopoulos B."/>
            <person name="Baker S."/>
            <person name="Barry K."/>
            <person name="Bills G."/>
            <person name="Bluhm B."/>
            <person name="Cannon C."/>
            <person name="Castanera R."/>
            <person name="Culley D."/>
            <person name="Daum C."/>
            <person name="Ezra D."/>
            <person name="Gonzalez J."/>
            <person name="Henrissat B."/>
            <person name="Kuo A."/>
            <person name="Liang C."/>
            <person name="Lipzen A."/>
            <person name="Lutzoni F."/>
            <person name="Magnuson J."/>
            <person name="Mondo S."/>
            <person name="Nolan M."/>
            <person name="Ohm R."/>
            <person name="Pangilinan J."/>
            <person name="Park H.-J."/>
            <person name="Ramirez L."/>
            <person name="Alfaro M."/>
            <person name="Sun H."/>
            <person name="Tritt A."/>
            <person name="Yoshinaga Y."/>
            <person name="Zwiers L.-H."/>
            <person name="Turgeon B."/>
            <person name="Goodwin S."/>
            <person name="Spatafora J."/>
            <person name="Crous P."/>
            <person name="Grigoriev I."/>
        </authorList>
    </citation>
    <scope>NUCLEOTIDE SEQUENCE</scope>
    <source>
        <strain evidence="1">Tuck. ex Michener</strain>
    </source>
</reference>
<accession>A0A6A6H9Y3</accession>
<dbReference type="Proteomes" id="UP000800092">
    <property type="component" value="Unassembled WGS sequence"/>
</dbReference>